<dbReference type="RefSeq" id="WP_279295605.1">
    <property type="nucleotide sequence ID" value="NZ_JAOTIF010000001.1"/>
</dbReference>
<evidence type="ECO:0000313" key="2">
    <source>
        <dbReference type="Proteomes" id="UP001155483"/>
    </source>
</evidence>
<name>A0A9X2XTM9_9BACT</name>
<evidence type="ECO:0000313" key="1">
    <source>
        <dbReference type="EMBL" id="MCU7548161.1"/>
    </source>
</evidence>
<accession>A0A9X2XTM9</accession>
<dbReference type="AlphaFoldDB" id="A0A9X2XTM9"/>
<proteinExistence type="predicted"/>
<dbReference type="Proteomes" id="UP001155483">
    <property type="component" value="Unassembled WGS sequence"/>
</dbReference>
<dbReference type="EMBL" id="JAOTIF010000001">
    <property type="protein sequence ID" value="MCU7548161.1"/>
    <property type="molecule type" value="Genomic_DNA"/>
</dbReference>
<reference evidence="1" key="1">
    <citation type="submission" date="2022-09" db="EMBL/GenBank/DDBJ databases">
        <authorList>
            <person name="Yuan C."/>
            <person name="Ke Z."/>
        </authorList>
    </citation>
    <scope>NUCLEOTIDE SEQUENCE</scope>
    <source>
        <strain evidence="1">LB-8</strain>
    </source>
</reference>
<sequence length="336" mass="38222">MLKATQALASLDRYSFLRPPLLDTICKYGAEEDAEQVYQLFLLQKHEDLLQVVMTLGNDRMAEDLFTQAISNGVLREDFPPETLVALSYLGQPNTLPILIDYYNRVFELGWALQEAVCLALLNYSCEGYEVVIEKQVERCLQQPLFPDYVVLPAARIHRQDLIIRLNEHAAGDASPSCCGPILLATALNGPQNKQLFLENIMQESWAVNPFEDNSYFINMGLHALGIPIKELYAQACLSLEKSRPNAAHLLHLITGLLEAKLKEPLNYFIRSLQKQSESFLSLYQTIFAADQQGYTIFSRLESKGLDERLIAPFTRLEELYRLKAEQEAEAEYRIL</sequence>
<organism evidence="1 2">
    <name type="scientific">Paraflavisolibacter caeni</name>
    <dbReference type="NCBI Taxonomy" id="2982496"/>
    <lineage>
        <taxon>Bacteria</taxon>
        <taxon>Pseudomonadati</taxon>
        <taxon>Bacteroidota</taxon>
        <taxon>Chitinophagia</taxon>
        <taxon>Chitinophagales</taxon>
        <taxon>Chitinophagaceae</taxon>
        <taxon>Paraflavisolibacter</taxon>
    </lineage>
</organism>
<protein>
    <submittedName>
        <fullName evidence="1">Uncharacterized protein</fullName>
    </submittedName>
</protein>
<comment type="caution">
    <text evidence="1">The sequence shown here is derived from an EMBL/GenBank/DDBJ whole genome shotgun (WGS) entry which is preliminary data.</text>
</comment>
<reference evidence="1" key="2">
    <citation type="submission" date="2023-04" db="EMBL/GenBank/DDBJ databases">
        <title>Paracnuella aquatica gen. nov., sp. nov., a member of the family Chitinophagaceae isolated from a hot spring.</title>
        <authorList>
            <person name="Wang C."/>
        </authorList>
    </citation>
    <scope>NUCLEOTIDE SEQUENCE</scope>
    <source>
        <strain evidence="1">LB-8</strain>
    </source>
</reference>
<gene>
    <name evidence="1" type="ORF">OCK74_03505</name>
</gene>
<keyword evidence="2" id="KW-1185">Reference proteome</keyword>